<gene>
    <name evidence="1" type="ORF">J2Z19_004701</name>
</gene>
<organism evidence="1 2">
    <name type="scientific">Ensifer adhaerens</name>
    <name type="common">Sinorhizobium morelense</name>
    <dbReference type="NCBI Taxonomy" id="106592"/>
    <lineage>
        <taxon>Bacteria</taxon>
        <taxon>Pseudomonadati</taxon>
        <taxon>Pseudomonadota</taxon>
        <taxon>Alphaproteobacteria</taxon>
        <taxon>Hyphomicrobiales</taxon>
        <taxon>Rhizobiaceae</taxon>
        <taxon>Sinorhizobium/Ensifer group</taxon>
        <taxon>Ensifer</taxon>
    </lineage>
</organism>
<evidence type="ECO:0000313" key="1">
    <source>
        <dbReference type="EMBL" id="MBP1874968.1"/>
    </source>
</evidence>
<name>A0ACC5T1L7_ENSAD</name>
<dbReference type="EMBL" id="JAGGJR010000008">
    <property type="protein sequence ID" value="MBP1874968.1"/>
    <property type="molecule type" value="Genomic_DNA"/>
</dbReference>
<protein>
    <submittedName>
        <fullName evidence="1">Uncharacterized protein</fullName>
    </submittedName>
</protein>
<evidence type="ECO:0000313" key="2">
    <source>
        <dbReference type="Proteomes" id="UP000823773"/>
    </source>
</evidence>
<dbReference type="Proteomes" id="UP000823773">
    <property type="component" value="Unassembled WGS sequence"/>
</dbReference>
<keyword evidence="2" id="KW-1185">Reference proteome</keyword>
<accession>A0ACC5T1L7</accession>
<proteinExistence type="predicted"/>
<sequence length="167" mass="18321">MTLTFRDASVRLHRRSALLLTTLIFTIAATLPLQAQTAITATGGDTKMQYMLLIYNDPKMEPPYGTPEFDTMMSGFFALNERMKADQVLVSGEGLQGVETATSVRTRGGKVETMDGPFAETREHLGGYYVIEVADLDSALRYAAMVPSVAWGTVEVRPLMTYNPSGE</sequence>
<comment type="caution">
    <text evidence="1">The sequence shown here is derived from an EMBL/GenBank/DDBJ whole genome shotgun (WGS) entry which is preliminary data.</text>
</comment>
<reference evidence="1" key="1">
    <citation type="submission" date="2021-03" db="EMBL/GenBank/DDBJ databases">
        <title>Genomic Encyclopedia of Type Strains, Phase IV (KMG-IV): sequencing the most valuable type-strain genomes for metagenomic binning, comparative biology and taxonomic classification.</title>
        <authorList>
            <person name="Goeker M."/>
        </authorList>
    </citation>
    <scope>NUCLEOTIDE SEQUENCE</scope>
    <source>
        <strain evidence="1">DSM 18131</strain>
    </source>
</reference>